<comment type="caution">
    <text evidence="1">The sequence shown here is derived from an EMBL/GenBank/DDBJ whole genome shotgun (WGS) entry which is preliminary data.</text>
</comment>
<dbReference type="EMBL" id="LGFT01000001">
    <property type="protein sequence ID" value="KUK45589.1"/>
    <property type="molecule type" value="Genomic_DNA"/>
</dbReference>
<name>A0A101FW99_9EURY</name>
<proteinExistence type="predicted"/>
<dbReference type="PATRIC" id="fig|301375.7.peg.2451"/>
<evidence type="ECO:0000313" key="1">
    <source>
        <dbReference type="EMBL" id="KUK45589.1"/>
    </source>
</evidence>
<gene>
    <name evidence="1" type="ORF">XD72_0063</name>
</gene>
<organism evidence="1 2">
    <name type="scientific">Methanothrix harundinacea</name>
    <dbReference type="NCBI Taxonomy" id="301375"/>
    <lineage>
        <taxon>Archaea</taxon>
        <taxon>Methanobacteriati</taxon>
        <taxon>Methanobacteriota</taxon>
        <taxon>Stenosarchaea group</taxon>
        <taxon>Methanomicrobia</taxon>
        <taxon>Methanotrichales</taxon>
        <taxon>Methanotrichaceae</taxon>
        <taxon>Methanothrix</taxon>
    </lineage>
</organism>
<dbReference type="Proteomes" id="UP000057043">
    <property type="component" value="Unassembled WGS sequence"/>
</dbReference>
<accession>A0A101FW99</accession>
<sequence>MCTVGGGPDIGDVESLASKGYICQDCGNKFKGMGRRPRCPSCQSRNVKASE</sequence>
<evidence type="ECO:0000313" key="2">
    <source>
        <dbReference type="Proteomes" id="UP000057043"/>
    </source>
</evidence>
<reference evidence="1 2" key="1">
    <citation type="journal article" date="2015" name="MBio">
        <title>Genome-Resolved Metagenomic Analysis Reveals Roles for Candidate Phyla and Other Microbial Community Members in Biogeochemical Transformations in Oil Reservoirs.</title>
        <authorList>
            <person name="Hu P."/>
            <person name="Tom L."/>
            <person name="Singh A."/>
            <person name="Thomas B.C."/>
            <person name="Baker B.J."/>
            <person name="Piceno Y.M."/>
            <person name="Andersen G.L."/>
            <person name="Banfield J.F."/>
        </authorList>
    </citation>
    <scope>NUCLEOTIDE SEQUENCE [LARGE SCALE GENOMIC DNA]</scope>
    <source>
        <strain evidence="1">57_489</strain>
    </source>
</reference>
<dbReference type="AlphaFoldDB" id="A0A101FW99"/>
<protein>
    <recommendedName>
        <fullName evidence="3">Zinc ribbon domain-containing protein</fullName>
    </recommendedName>
</protein>
<evidence type="ECO:0008006" key="3">
    <source>
        <dbReference type="Google" id="ProtNLM"/>
    </source>
</evidence>